<accession>A0A3M7RCN9</accession>
<dbReference type="EMBL" id="REGN01003743">
    <property type="protein sequence ID" value="RNA21045.1"/>
    <property type="molecule type" value="Genomic_DNA"/>
</dbReference>
<evidence type="ECO:0000313" key="2">
    <source>
        <dbReference type="Proteomes" id="UP000276133"/>
    </source>
</evidence>
<gene>
    <name evidence="1" type="ORF">BpHYR1_029616</name>
</gene>
<organism evidence="1 2">
    <name type="scientific">Brachionus plicatilis</name>
    <name type="common">Marine rotifer</name>
    <name type="synonym">Brachionus muelleri</name>
    <dbReference type="NCBI Taxonomy" id="10195"/>
    <lineage>
        <taxon>Eukaryota</taxon>
        <taxon>Metazoa</taxon>
        <taxon>Spiralia</taxon>
        <taxon>Gnathifera</taxon>
        <taxon>Rotifera</taxon>
        <taxon>Eurotatoria</taxon>
        <taxon>Monogononta</taxon>
        <taxon>Pseudotrocha</taxon>
        <taxon>Ploima</taxon>
        <taxon>Brachionidae</taxon>
        <taxon>Brachionus</taxon>
    </lineage>
</organism>
<comment type="caution">
    <text evidence="1">The sequence shown here is derived from an EMBL/GenBank/DDBJ whole genome shotgun (WGS) entry which is preliminary data.</text>
</comment>
<protein>
    <submittedName>
        <fullName evidence="1">Uncharacterized protein</fullName>
    </submittedName>
</protein>
<dbReference type="AlphaFoldDB" id="A0A3M7RCN9"/>
<sequence>MTDFDQDLKIFDDSCEKIAEGITSANKAIGNLLPIIKNSLQLTEHVDEIKKDVKEILAVLKDVVKKEDLKNEFRKKFRQYEKNQLIREQNRLRFRTNQITFEWLNNDENETPEIEEKFEIFNKLSDKALSDLAKFYDIPELDSTLKEEKKKALSIFLGFY</sequence>
<evidence type="ECO:0000313" key="1">
    <source>
        <dbReference type="EMBL" id="RNA21045.1"/>
    </source>
</evidence>
<dbReference type="Proteomes" id="UP000276133">
    <property type="component" value="Unassembled WGS sequence"/>
</dbReference>
<keyword evidence="2" id="KW-1185">Reference proteome</keyword>
<name>A0A3M7RCN9_BRAPC</name>
<dbReference type="OrthoDB" id="10405822at2759"/>
<reference evidence="1 2" key="1">
    <citation type="journal article" date="2018" name="Sci. Rep.">
        <title>Genomic signatures of local adaptation to the degree of environmental predictability in rotifers.</title>
        <authorList>
            <person name="Franch-Gras L."/>
            <person name="Hahn C."/>
            <person name="Garcia-Roger E.M."/>
            <person name="Carmona M.J."/>
            <person name="Serra M."/>
            <person name="Gomez A."/>
        </authorList>
    </citation>
    <scope>NUCLEOTIDE SEQUENCE [LARGE SCALE GENOMIC DNA]</scope>
    <source>
        <strain evidence="1">HYR1</strain>
    </source>
</reference>
<proteinExistence type="predicted"/>